<keyword evidence="5" id="KW-1185">Reference proteome</keyword>
<evidence type="ECO:0000256" key="1">
    <source>
        <dbReference type="SAM" id="Coils"/>
    </source>
</evidence>
<evidence type="ECO:0000313" key="4">
    <source>
        <dbReference type="EMBL" id="KAF2833139.1"/>
    </source>
</evidence>
<keyword evidence="1" id="KW-0175">Coiled coil</keyword>
<keyword evidence="3" id="KW-1133">Transmembrane helix</keyword>
<dbReference type="SUPFAM" id="SSF103473">
    <property type="entry name" value="MFS general substrate transporter"/>
    <property type="match status" value="1"/>
</dbReference>
<feature type="transmembrane region" description="Helical" evidence="3">
    <location>
        <begin position="281"/>
        <end position="307"/>
    </location>
</feature>
<feature type="transmembrane region" description="Helical" evidence="3">
    <location>
        <begin position="314"/>
        <end position="331"/>
    </location>
</feature>
<feature type="compositionally biased region" description="Basic residues" evidence="2">
    <location>
        <begin position="450"/>
        <end position="462"/>
    </location>
</feature>
<accession>A0A6A7AKE2</accession>
<feature type="coiled-coil region" evidence="1">
    <location>
        <begin position="360"/>
        <end position="387"/>
    </location>
</feature>
<organism evidence="4 5">
    <name type="scientific">Ophiobolus disseminans</name>
    <dbReference type="NCBI Taxonomy" id="1469910"/>
    <lineage>
        <taxon>Eukaryota</taxon>
        <taxon>Fungi</taxon>
        <taxon>Dikarya</taxon>
        <taxon>Ascomycota</taxon>
        <taxon>Pezizomycotina</taxon>
        <taxon>Dothideomycetes</taxon>
        <taxon>Pleosporomycetidae</taxon>
        <taxon>Pleosporales</taxon>
        <taxon>Pleosporineae</taxon>
        <taxon>Phaeosphaeriaceae</taxon>
        <taxon>Ophiobolus</taxon>
    </lineage>
</organism>
<proteinExistence type="predicted"/>
<feature type="transmembrane region" description="Helical" evidence="3">
    <location>
        <begin position="188"/>
        <end position="217"/>
    </location>
</feature>
<keyword evidence="3" id="KW-0812">Transmembrane</keyword>
<gene>
    <name evidence="4" type="ORF">CC86DRAFT_5602</name>
</gene>
<dbReference type="InterPro" id="IPR036259">
    <property type="entry name" value="MFS_trans_sf"/>
</dbReference>
<keyword evidence="3" id="KW-0472">Membrane</keyword>
<protein>
    <submittedName>
        <fullName evidence="4">Uncharacterized protein</fullName>
    </submittedName>
</protein>
<dbReference type="OrthoDB" id="3550824at2759"/>
<dbReference type="AlphaFoldDB" id="A0A6A7AKE2"/>
<sequence>MPLVHFAFDGYVTSPTTASQDPYGIAKISGFYGPGTWSGWILAAVASAIRIFTNPHAKLDPNTWLFVVGTNWAAVDIFRTLPRVYLTDEASPKAIGHLSAALMFTCWGNIYGLIQLSVLLCRSEENSPPTQRMITQAIGLVLPSFAQTAVAFSVSTNADGGSTLGGVDLLTIPFLYFGSEFDIRGREIVLWGFFCSAFVLSNIIFIASPSLLGVWLYRSHERVRPRMRAIKSLLYGRDWLYVVTLVAFCFCSILGYFSFVIELSSEKFSLPFWVRFMLSFLPLFCLGFAASILYGLCFVCMVAWYFVTLFSTGFKSWGAACFFMPFAPQSITEWDQAFGLVVGVILLFGVEICPAILRYKKERQEFVEDLENRMEEARENRSNLNPDLISNATMAERLSGTHIELEDLTNKDEPDGPLPSITGPSVRGSTITEGHVDEALLSTPSCAKPPRSHTKRHGTPHRRTNDCRLAQRRKEKSNHIIPDLPISIQPPHGRSDVETDDESLAVTALRPSSHQGDHIEDDYMMSGALPFGYFYMSACH</sequence>
<feature type="region of interest" description="Disordered" evidence="2">
    <location>
        <begin position="408"/>
        <end position="498"/>
    </location>
</feature>
<feature type="transmembrane region" description="Helical" evidence="3">
    <location>
        <begin position="238"/>
        <end position="261"/>
    </location>
</feature>
<evidence type="ECO:0000256" key="2">
    <source>
        <dbReference type="SAM" id="MobiDB-lite"/>
    </source>
</evidence>
<feature type="transmembrane region" description="Helical" evidence="3">
    <location>
        <begin position="337"/>
        <end position="357"/>
    </location>
</feature>
<evidence type="ECO:0000256" key="3">
    <source>
        <dbReference type="SAM" id="Phobius"/>
    </source>
</evidence>
<name>A0A6A7AKE2_9PLEO</name>
<dbReference type="EMBL" id="MU006216">
    <property type="protein sequence ID" value="KAF2833139.1"/>
    <property type="molecule type" value="Genomic_DNA"/>
</dbReference>
<dbReference type="Proteomes" id="UP000799424">
    <property type="component" value="Unassembled WGS sequence"/>
</dbReference>
<reference evidence="4" key="1">
    <citation type="journal article" date="2020" name="Stud. Mycol.">
        <title>101 Dothideomycetes genomes: a test case for predicting lifestyles and emergence of pathogens.</title>
        <authorList>
            <person name="Haridas S."/>
            <person name="Albert R."/>
            <person name="Binder M."/>
            <person name="Bloem J."/>
            <person name="Labutti K."/>
            <person name="Salamov A."/>
            <person name="Andreopoulos B."/>
            <person name="Baker S."/>
            <person name="Barry K."/>
            <person name="Bills G."/>
            <person name="Bluhm B."/>
            <person name="Cannon C."/>
            <person name="Castanera R."/>
            <person name="Culley D."/>
            <person name="Daum C."/>
            <person name="Ezra D."/>
            <person name="Gonzalez J."/>
            <person name="Henrissat B."/>
            <person name="Kuo A."/>
            <person name="Liang C."/>
            <person name="Lipzen A."/>
            <person name="Lutzoni F."/>
            <person name="Magnuson J."/>
            <person name="Mondo S."/>
            <person name="Nolan M."/>
            <person name="Ohm R."/>
            <person name="Pangilinan J."/>
            <person name="Park H.-J."/>
            <person name="Ramirez L."/>
            <person name="Alfaro M."/>
            <person name="Sun H."/>
            <person name="Tritt A."/>
            <person name="Yoshinaga Y."/>
            <person name="Zwiers L.-H."/>
            <person name="Turgeon B."/>
            <person name="Goodwin S."/>
            <person name="Spatafora J."/>
            <person name="Crous P."/>
            <person name="Grigoriev I."/>
        </authorList>
    </citation>
    <scope>NUCLEOTIDE SEQUENCE</scope>
    <source>
        <strain evidence="4">CBS 113818</strain>
    </source>
</reference>
<evidence type="ECO:0000313" key="5">
    <source>
        <dbReference type="Proteomes" id="UP000799424"/>
    </source>
</evidence>